<dbReference type="eggNOG" id="COG1309">
    <property type="taxonomic scope" value="Bacteria"/>
</dbReference>
<reference evidence="4 5" key="1">
    <citation type="journal article" date="2012" name="J. Bacteriol.">
        <title>Complete genome sequence of the broad-host-range strain Sinorhizobium fredii USDA257.</title>
        <authorList>
            <person name="Schuldes J."/>
            <person name="Rodriguez Orbegoso M."/>
            <person name="Schmeisser C."/>
            <person name="Krishnan H.B."/>
            <person name="Daniel R."/>
            <person name="Streit W.R."/>
        </authorList>
    </citation>
    <scope>NUCLEOTIDE SEQUENCE [LARGE SCALE GENOMIC DNA]</scope>
    <source>
        <strain evidence="4 5">USDA 257</strain>
    </source>
</reference>
<dbReference type="InterPro" id="IPR023772">
    <property type="entry name" value="DNA-bd_HTH_TetR-type_CS"/>
</dbReference>
<feature type="DNA-binding region" description="H-T-H motif" evidence="2">
    <location>
        <begin position="54"/>
        <end position="73"/>
    </location>
</feature>
<dbReference type="PATRIC" id="fig|1185652.3.peg.428"/>
<name>I3WZF5_SINF2</name>
<dbReference type="PANTHER" id="PTHR30055:SF181">
    <property type="entry name" value="BLR6905 PROTEIN"/>
    <property type="match status" value="1"/>
</dbReference>
<dbReference type="PROSITE" id="PS01081">
    <property type="entry name" value="HTH_TETR_1"/>
    <property type="match status" value="1"/>
</dbReference>
<proteinExistence type="predicted"/>
<dbReference type="KEGG" id="sfd:USDA257_c04140"/>
<dbReference type="InterPro" id="IPR050109">
    <property type="entry name" value="HTH-type_TetR-like_transc_reg"/>
</dbReference>
<dbReference type="HOGENOM" id="CLU_099040_0_0_5"/>
<dbReference type="GO" id="GO:0000976">
    <property type="term" value="F:transcription cis-regulatory region binding"/>
    <property type="evidence" value="ECO:0007669"/>
    <property type="project" value="TreeGrafter"/>
</dbReference>
<dbReference type="SUPFAM" id="SSF46689">
    <property type="entry name" value="Homeodomain-like"/>
    <property type="match status" value="1"/>
</dbReference>
<dbReference type="EMBL" id="CP003563">
    <property type="protein sequence ID" value="AFL49011.1"/>
    <property type="molecule type" value="Genomic_DNA"/>
</dbReference>
<dbReference type="RefSeq" id="WP_014761205.1">
    <property type="nucleotide sequence ID" value="NC_018000.1"/>
</dbReference>
<organism evidence="4 5">
    <name type="scientific">Sinorhizobium fredii (strain USDA 257)</name>
    <dbReference type="NCBI Taxonomy" id="1185652"/>
    <lineage>
        <taxon>Bacteria</taxon>
        <taxon>Pseudomonadati</taxon>
        <taxon>Pseudomonadota</taxon>
        <taxon>Alphaproteobacteria</taxon>
        <taxon>Hyphomicrobiales</taxon>
        <taxon>Rhizobiaceae</taxon>
        <taxon>Sinorhizobium/Ensifer group</taxon>
        <taxon>Sinorhizobium</taxon>
    </lineage>
</organism>
<dbReference type="GO" id="GO:0003700">
    <property type="term" value="F:DNA-binding transcription factor activity"/>
    <property type="evidence" value="ECO:0007669"/>
    <property type="project" value="TreeGrafter"/>
</dbReference>
<dbReference type="PRINTS" id="PR00455">
    <property type="entry name" value="HTHTETR"/>
</dbReference>
<dbReference type="PROSITE" id="PS50977">
    <property type="entry name" value="HTH_TETR_2"/>
    <property type="match status" value="1"/>
</dbReference>
<evidence type="ECO:0000313" key="4">
    <source>
        <dbReference type="EMBL" id="AFL49011.1"/>
    </source>
</evidence>
<accession>I3WZF5</accession>
<dbReference type="Proteomes" id="UP000006180">
    <property type="component" value="Chromosome"/>
</dbReference>
<dbReference type="InterPro" id="IPR001647">
    <property type="entry name" value="HTH_TetR"/>
</dbReference>
<dbReference type="AlphaFoldDB" id="I3WZF5"/>
<dbReference type="Pfam" id="PF00440">
    <property type="entry name" value="TetR_N"/>
    <property type="match status" value="1"/>
</dbReference>
<evidence type="ECO:0000313" key="5">
    <source>
        <dbReference type="Proteomes" id="UP000006180"/>
    </source>
</evidence>
<dbReference type="Gene3D" id="1.10.357.10">
    <property type="entry name" value="Tetracycline Repressor, domain 2"/>
    <property type="match status" value="1"/>
</dbReference>
<sequence>MSAKPRRKIVAIEPDGAAAAGEQPKCRRLPSGERRIAILAEAAALFAEEGFGASTRGLASRLGITQAALYKHFRSKDEIVAALFQESATRWRKEDWHTALTSNEAPLAERLGRLYAGYVGAITGQSMRLFVRAGLDGYGQPGRRGAVLTASILEPVIGALRREAALPDLSIRPMQHEEREIAMTLHGALMFLAIRKHVYRMPLPEDLTEHAMRQVRLWLPGAIAEMRQLHASPPEEIVPQLAPRQ</sequence>
<keyword evidence="1 2" id="KW-0238">DNA-binding</keyword>
<evidence type="ECO:0000259" key="3">
    <source>
        <dbReference type="PROSITE" id="PS50977"/>
    </source>
</evidence>
<dbReference type="InterPro" id="IPR009057">
    <property type="entry name" value="Homeodomain-like_sf"/>
</dbReference>
<evidence type="ECO:0000256" key="1">
    <source>
        <dbReference type="ARBA" id="ARBA00023125"/>
    </source>
</evidence>
<dbReference type="PANTHER" id="PTHR30055">
    <property type="entry name" value="HTH-TYPE TRANSCRIPTIONAL REGULATOR RUTR"/>
    <property type="match status" value="1"/>
</dbReference>
<feature type="domain" description="HTH tetR-type" evidence="3">
    <location>
        <begin position="32"/>
        <end position="91"/>
    </location>
</feature>
<protein>
    <submittedName>
        <fullName evidence="4">Regulatory protein, TetR</fullName>
    </submittedName>
</protein>
<evidence type="ECO:0000256" key="2">
    <source>
        <dbReference type="PROSITE-ProRule" id="PRU00335"/>
    </source>
</evidence>
<gene>
    <name evidence="4" type="ORF">USDA257_c04140</name>
</gene>